<reference evidence="1 2" key="1">
    <citation type="submission" date="2014-04" db="EMBL/GenBank/DDBJ databases">
        <authorList>
            <consortium name="DOE Joint Genome Institute"/>
            <person name="Kuo A."/>
            <person name="Tarkka M."/>
            <person name="Buscot F."/>
            <person name="Kohler A."/>
            <person name="Nagy L.G."/>
            <person name="Floudas D."/>
            <person name="Copeland A."/>
            <person name="Barry K.W."/>
            <person name="Cichocki N."/>
            <person name="Veneault-Fourrey C."/>
            <person name="LaButti K."/>
            <person name="Lindquist E.A."/>
            <person name="Lipzen A."/>
            <person name="Lundell T."/>
            <person name="Morin E."/>
            <person name="Murat C."/>
            <person name="Sun H."/>
            <person name="Tunlid A."/>
            <person name="Henrissat B."/>
            <person name="Grigoriev I.V."/>
            <person name="Hibbett D.S."/>
            <person name="Martin F."/>
            <person name="Nordberg H.P."/>
            <person name="Cantor M.N."/>
            <person name="Hua S.X."/>
        </authorList>
    </citation>
    <scope>NUCLEOTIDE SEQUENCE [LARGE SCALE GENOMIC DNA]</scope>
    <source>
        <strain evidence="1 2">F 1598</strain>
    </source>
</reference>
<accession>A0A0C3F4M7</accession>
<dbReference type="HOGENOM" id="CLU_2441667_0_0_1"/>
<dbReference type="Proteomes" id="UP000054166">
    <property type="component" value="Unassembled WGS sequence"/>
</dbReference>
<name>A0A0C3F4M7_PILCF</name>
<evidence type="ECO:0000313" key="1">
    <source>
        <dbReference type="EMBL" id="KIM75009.1"/>
    </source>
</evidence>
<protein>
    <submittedName>
        <fullName evidence="1">Uncharacterized protein</fullName>
    </submittedName>
</protein>
<proteinExistence type="predicted"/>
<sequence>MLPCMVKIGRGPTYVYGTTVYVDFRKRAGCLPILMCMFAFRSPVRTKIATSLTKHPKVSLHTVFWNMMAILLDLAQCLSNLLYWICRQYL</sequence>
<organism evidence="1 2">
    <name type="scientific">Piloderma croceum (strain F 1598)</name>
    <dbReference type="NCBI Taxonomy" id="765440"/>
    <lineage>
        <taxon>Eukaryota</taxon>
        <taxon>Fungi</taxon>
        <taxon>Dikarya</taxon>
        <taxon>Basidiomycota</taxon>
        <taxon>Agaricomycotina</taxon>
        <taxon>Agaricomycetes</taxon>
        <taxon>Agaricomycetidae</taxon>
        <taxon>Atheliales</taxon>
        <taxon>Atheliaceae</taxon>
        <taxon>Piloderma</taxon>
    </lineage>
</organism>
<evidence type="ECO:0000313" key="2">
    <source>
        <dbReference type="Proteomes" id="UP000054166"/>
    </source>
</evidence>
<gene>
    <name evidence="1" type="ORF">PILCRDRAFT_689844</name>
</gene>
<dbReference type="InParanoid" id="A0A0C3F4M7"/>
<reference evidence="2" key="2">
    <citation type="submission" date="2015-01" db="EMBL/GenBank/DDBJ databases">
        <title>Evolutionary Origins and Diversification of the Mycorrhizal Mutualists.</title>
        <authorList>
            <consortium name="DOE Joint Genome Institute"/>
            <consortium name="Mycorrhizal Genomics Consortium"/>
            <person name="Kohler A."/>
            <person name="Kuo A."/>
            <person name="Nagy L.G."/>
            <person name="Floudas D."/>
            <person name="Copeland A."/>
            <person name="Barry K.W."/>
            <person name="Cichocki N."/>
            <person name="Veneault-Fourrey C."/>
            <person name="LaButti K."/>
            <person name="Lindquist E.A."/>
            <person name="Lipzen A."/>
            <person name="Lundell T."/>
            <person name="Morin E."/>
            <person name="Murat C."/>
            <person name="Riley R."/>
            <person name="Ohm R."/>
            <person name="Sun H."/>
            <person name="Tunlid A."/>
            <person name="Henrissat B."/>
            <person name="Grigoriev I.V."/>
            <person name="Hibbett D.S."/>
            <person name="Martin F."/>
        </authorList>
    </citation>
    <scope>NUCLEOTIDE SEQUENCE [LARGE SCALE GENOMIC DNA]</scope>
    <source>
        <strain evidence="2">F 1598</strain>
    </source>
</reference>
<keyword evidence="2" id="KW-1185">Reference proteome</keyword>
<dbReference type="AlphaFoldDB" id="A0A0C3F4M7"/>
<dbReference type="EMBL" id="KN833052">
    <property type="protein sequence ID" value="KIM75009.1"/>
    <property type="molecule type" value="Genomic_DNA"/>
</dbReference>